<dbReference type="EMBL" id="JAAONZ010000003">
    <property type="protein sequence ID" value="NHO64915.1"/>
    <property type="molecule type" value="Genomic_DNA"/>
</dbReference>
<proteinExistence type="predicted"/>
<dbReference type="AlphaFoldDB" id="A0A9E5JU37"/>
<keyword evidence="2" id="KW-0175">Coiled coil</keyword>
<evidence type="ECO:0000256" key="1">
    <source>
        <dbReference type="PROSITE-ProRule" id="PRU00339"/>
    </source>
</evidence>
<dbReference type="PROSITE" id="PS50005">
    <property type="entry name" value="TPR"/>
    <property type="match status" value="4"/>
</dbReference>
<comment type="caution">
    <text evidence="3">The sequence shown here is derived from an EMBL/GenBank/DDBJ whole genome shotgun (WGS) entry which is preliminary data.</text>
</comment>
<evidence type="ECO:0000313" key="4">
    <source>
        <dbReference type="Proteomes" id="UP000787472"/>
    </source>
</evidence>
<keyword evidence="1" id="KW-0802">TPR repeat</keyword>
<dbReference type="InterPro" id="IPR019734">
    <property type="entry name" value="TPR_rpt"/>
</dbReference>
<dbReference type="Pfam" id="PF14559">
    <property type="entry name" value="TPR_19"/>
    <property type="match status" value="7"/>
</dbReference>
<dbReference type="SMART" id="SM00028">
    <property type="entry name" value="TPR"/>
    <property type="match status" value="13"/>
</dbReference>
<organism evidence="3 4">
    <name type="scientific">Pseudomaricurvus hydrocarbonicus</name>
    <dbReference type="NCBI Taxonomy" id="1470433"/>
    <lineage>
        <taxon>Bacteria</taxon>
        <taxon>Pseudomonadati</taxon>
        <taxon>Pseudomonadota</taxon>
        <taxon>Gammaproteobacteria</taxon>
        <taxon>Cellvibrionales</taxon>
        <taxon>Cellvibrionaceae</taxon>
        <taxon>Pseudomaricurvus</taxon>
    </lineage>
</organism>
<accession>A0A9E5JU37</accession>
<dbReference type="InterPro" id="IPR011990">
    <property type="entry name" value="TPR-like_helical_dom_sf"/>
</dbReference>
<dbReference type="Proteomes" id="UP000787472">
    <property type="component" value="Unassembled WGS sequence"/>
</dbReference>
<feature type="coiled-coil region" evidence="2">
    <location>
        <begin position="718"/>
        <end position="745"/>
    </location>
</feature>
<feature type="repeat" description="TPR" evidence="1">
    <location>
        <begin position="797"/>
        <end position="830"/>
    </location>
</feature>
<protein>
    <submittedName>
        <fullName evidence="3">PEP-CTERM system TPR-repeat protein PrsT</fullName>
    </submittedName>
</protein>
<feature type="repeat" description="TPR" evidence="1">
    <location>
        <begin position="207"/>
        <end position="240"/>
    </location>
</feature>
<evidence type="ECO:0000256" key="2">
    <source>
        <dbReference type="SAM" id="Coils"/>
    </source>
</evidence>
<dbReference type="PANTHER" id="PTHR12558">
    <property type="entry name" value="CELL DIVISION CYCLE 16,23,27"/>
    <property type="match status" value="1"/>
</dbReference>
<sequence>MKNNNSRFMQQAILSLTMVFLLTIIGCDSRTDEQKVNDHLSAAMELQSASDLKGAVIELKNALRLMPKNREIRRRLGEIYLVQGDAASATKELIRARELGAIDPRMSYFIAKSLVMQGKFTDALQELGEDVDLVSADGRDLMIIRGEALLGLGELDRAQAAFKAALEVDPGRADAITGLVKIAVTNGDLEGAERLLLEGLKASPQDVSLLILHGESLLRQQRIEEAQQSFAAALELRPDDLAGRIGAIRCAVALDNIGSADKMLKGLPEPMSQIPEIQLLKAFVAFKQAQYKSSLTDAEQVLSEPLSVNRAQRRTARLIAGYSAFILRLDETAYNHLSLVLTEVPNNLIARKLVAALQLRRGDSQQALDTLVDDSVLAGGTIDPQLLDDVTYLTLTSTAALSAGDWRVSIPYLEQFVKLLPEDASALARLGAAKFNAGDTEGGVEALEQALAMDPSLQDAQLQLGISYIKAKQMEKALALAHSMQEAYPGTATGYTLEGFTRYTQGDEYSAVMALRQAYKVEPDNMGVALNLAQMERALGNLDEAAVVLERQLAQDPENLILLLRLAEVESVRGNSANTESLLLRAVTAHEKALGPRLGLAELYLRADRPAEAIKVALPALSKNPQHEKLLELIGRSEFKVGAYEDAAKHLQALTRVRPQMIEPRFYTALALERTGEYQAAIAALEALLKMQPQHAGAQVAKTRLLIKTGDSQQAEEMLESLRQNESLQAAVAELEASLKLRQRRPADALGVIQQAYDAAPSESAAIKLARTQWVMGKKQEAVGSLLDWLEREPESSQARIEVGSFLLSLEQFQKATEHYRVAASQQPNNAPLLNNYAWALWKTGESGQALVHAQQAVKLSPDNPNYQNTLGVILLDSGDSVKGEVFLSRAAAASPDNLEFQFNLAEALVKNNKDAQAKIILRKLAHKKNFQQQQAAKELLSRYSGS</sequence>
<dbReference type="RefSeq" id="WP_167182688.1">
    <property type="nucleotide sequence ID" value="NZ_JAAONZ010000003.1"/>
</dbReference>
<feature type="repeat" description="TPR" evidence="1">
    <location>
        <begin position="139"/>
        <end position="172"/>
    </location>
</feature>
<feature type="repeat" description="TPR" evidence="1">
    <location>
        <begin position="424"/>
        <end position="457"/>
    </location>
</feature>
<name>A0A9E5JU37_9GAMM</name>
<dbReference type="SUPFAM" id="SSF48452">
    <property type="entry name" value="TPR-like"/>
    <property type="match status" value="4"/>
</dbReference>
<evidence type="ECO:0000313" key="3">
    <source>
        <dbReference type="EMBL" id="NHO64915.1"/>
    </source>
</evidence>
<gene>
    <name evidence="3" type="primary">prsT</name>
    <name evidence="3" type="ORF">G8770_05095</name>
</gene>
<dbReference type="NCBIfam" id="TIGR02917">
    <property type="entry name" value="PEP_TPR_lipo"/>
    <property type="match status" value="1"/>
</dbReference>
<dbReference type="Gene3D" id="1.25.40.10">
    <property type="entry name" value="Tetratricopeptide repeat domain"/>
    <property type="match status" value="4"/>
</dbReference>
<dbReference type="PANTHER" id="PTHR12558:SF47">
    <property type="entry name" value="LIPOPOLYSACCHARIDE ASSEMBLY PROTEIN B"/>
    <property type="match status" value="1"/>
</dbReference>
<keyword evidence="4" id="KW-1185">Reference proteome</keyword>
<reference evidence="3" key="1">
    <citation type="submission" date="2020-03" db="EMBL/GenBank/DDBJ databases">
        <authorList>
            <person name="Guo F."/>
        </authorList>
    </citation>
    <scope>NUCLEOTIDE SEQUENCE</scope>
    <source>
        <strain evidence="3">JCM 30134</strain>
    </source>
</reference>
<dbReference type="Pfam" id="PF13428">
    <property type="entry name" value="TPR_14"/>
    <property type="match status" value="1"/>
</dbReference>
<dbReference type="InterPro" id="IPR014266">
    <property type="entry name" value="PEP-CTERM_TPR_PrsT"/>
</dbReference>
<dbReference type="PROSITE" id="PS51257">
    <property type="entry name" value="PROKAR_LIPOPROTEIN"/>
    <property type="match status" value="1"/>
</dbReference>